<reference evidence="1" key="1">
    <citation type="submission" date="2020-08" db="EMBL/GenBank/DDBJ databases">
        <title>Genome public.</title>
        <authorList>
            <person name="Liu C."/>
            <person name="Sun Q."/>
        </authorList>
    </citation>
    <scope>NUCLEOTIDE SEQUENCE</scope>
    <source>
        <strain evidence="1">BX8</strain>
    </source>
</reference>
<dbReference type="EMBL" id="JACONZ010000005">
    <property type="protein sequence ID" value="MBC5582287.1"/>
    <property type="molecule type" value="Genomic_DNA"/>
</dbReference>
<dbReference type="Proteomes" id="UP000659630">
    <property type="component" value="Unassembled WGS sequence"/>
</dbReference>
<dbReference type="RefSeq" id="WP_186888652.1">
    <property type="nucleotide sequence ID" value="NZ_JACONZ010000005.1"/>
</dbReference>
<protein>
    <submittedName>
        <fullName evidence="1">Uncharacterized protein</fullName>
    </submittedName>
</protein>
<evidence type="ECO:0000313" key="1">
    <source>
        <dbReference type="EMBL" id="MBC5582287.1"/>
    </source>
</evidence>
<gene>
    <name evidence="1" type="ORF">H8S23_12290</name>
</gene>
<name>A0A923REH4_9FIRM</name>
<evidence type="ECO:0000313" key="2">
    <source>
        <dbReference type="Proteomes" id="UP000659630"/>
    </source>
</evidence>
<proteinExistence type="predicted"/>
<comment type="caution">
    <text evidence="1">The sequence shown here is derived from an EMBL/GenBank/DDBJ whole genome shotgun (WGS) entry which is preliminary data.</text>
</comment>
<keyword evidence="2" id="KW-1185">Reference proteome</keyword>
<accession>A0A923REH4</accession>
<dbReference type="AlphaFoldDB" id="A0A923REH4"/>
<sequence length="65" mass="7219">MGNIKNDKIQTTLRLNAAVYAKMVYISKVSRRSFTGQVELLCAACIKKFEAENGPIPESETQSEP</sequence>
<organism evidence="1 2">
    <name type="scientific">Anaerofilum hominis</name>
    <dbReference type="NCBI Taxonomy" id="2763016"/>
    <lineage>
        <taxon>Bacteria</taxon>
        <taxon>Bacillati</taxon>
        <taxon>Bacillota</taxon>
        <taxon>Clostridia</taxon>
        <taxon>Eubacteriales</taxon>
        <taxon>Oscillospiraceae</taxon>
        <taxon>Anaerofilum</taxon>
    </lineage>
</organism>